<proteinExistence type="predicted"/>
<dbReference type="AlphaFoldDB" id="A0A1X2HHD3"/>
<protein>
    <submittedName>
        <fullName evidence="2">Uncharacterized protein</fullName>
    </submittedName>
</protein>
<accession>A0A1X2HHD3</accession>
<name>A0A1X2HHD3_SYNRA</name>
<evidence type="ECO:0000313" key="3">
    <source>
        <dbReference type="Proteomes" id="UP000242180"/>
    </source>
</evidence>
<evidence type="ECO:0000256" key="1">
    <source>
        <dbReference type="SAM" id="MobiDB-lite"/>
    </source>
</evidence>
<reference evidence="2 3" key="1">
    <citation type="submission" date="2016-07" db="EMBL/GenBank/DDBJ databases">
        <title>Pervasive Adenine N6-methylation of Active Genes in Fungi.</title>
        <authorList>
            <consortium name="DOE Joint Genome Institute"/>
            <person name="Mondo S.J."/>
            <person name="Dannebaum R.O."/>
            <person name="Kuo R.C."/>
            <person name="Labutti K."/>
            <person name="Haridas S."/>
            <person name="Kuo A."/>
            <person name="Salamov A."/>
            <person name="Ahrendt S.R."/>
            <person name="Lipzen A."/>
            <person name="Sullivan W."/>
            <person name="Andreopoulos W.B."/>
            <person name="Clum A."/>
            <person name="Lindquist E."/>
            <person name="Daum C."/>
            <person name="Ramamoorthy G.K."/>
            <person name="Gryganskyi A."/>
            <person name="Culley D."/>
            <person name="Magnuson J.K."/>
            <person name="James T.Y."/>
            <person name="O'Malley M.A."/>
            <person name="Stajich J.E."/>
            <person name="Spatafora J.W."/>
            <person name="Visel A."/>
            <person name="Grigoriev I.V."/>
        </authorList>
    </citation>
    <scope>NUCLEOTIDE SEQUENCE [LARGE SCALE GENOMIC DNA]</scope>
    <source>
        <strain evidence="2 3">NRRL 2496</strain>
    </source>
</reference>
<dbReference type="EMBL" id="MCGN01000004">
    <property type="protein sequence ID" value="ORY97856.1"/>
    <property type="molecule type" value="Genomic_DNA"/>
</dbReference>
<evidence type="ECO:0000313" key="2">
    <source>
        <dbReference type="EMBL" id="ORY97856.1"/>
    </source>
</evidence>
<keyword evidence="3" id="KW-1185">Reference proteome</keyword>
<feature type="compositionally biased region" description="Basic and acidic residues" evidence="1">
    <location>
        <begin position="44"/>
        <end position="61"/>
    </location>
</feature>
<feature type="compositionally biased region" description="Basic residues" evidence="1">
    <location>
        <begin position="175"/>
        <end position="188"/>
    </location>
</feature>
<sequence length="351" mass="37984">MNEVFSEAQPGAILGASWGQIPTQHSSPKQPPAATHIRWPKSPEQSRAEPSHTEGYVRHEPEDDDNVVDDEYANLVMTGRDHCVGGAKDTATTIGWADLVDPNFQIKANGLGSGNLHRKGANYVPVDESYILQQRNKLPSTKAAKKVLRAQEALPRAAQCQASAGGVPPSPRSPPKTKKKAKAAKKAKPITSITTRDTTTATTTRGTDHSAASVDEPAKSRWNTEQLVSVPFWQQSYTSTSYSSTSSLPSPHTFSSAYDSGTVSTTTQTSPRVTASLLDPPRIEPVLIVKVPIATGINVDLPIGKDDPEVTVKRFVEKHSFDIDDTALHKLHRTVAILQDAAIRRIASFQT</sequence>
<comment type="caution">
    <text evidence="2">The sequence shown here is derived from an EMBL/GenBank/DDBJ whole genome shotgun (WGS) entry which is preliminary data.</text>
</comment>
<feature type="compositionally biased region" description="Low complexity" evidence="1">
    <location>
        <begin position="189"/>
        <end position="211"/>
    </location>
</feature>
<gene>
    <name evidence="2" type="ORF">BCR43DRAFT_490474</name>
</gene>
<dbReference type="InParanoid" id="A0A1X2HHD3"/>
<dbReference type="Proteomes" id="UP000242180">
    <property type="component" value="Unassembled WGS sequence"/>
</dbReference>
<feature type="region of interest" description="Disordered" evidence="1">
    <location>
        <begin position="1"/>
        <end position="65"/>
    </location>
</feature>
<organism evidence="2 3">
    <name type="scientific">Syncephalastrum racemosum</name>
    <name type="common">Filamentous fungus</name>
    <dbReference type="NCBI Taxonomy" id="13706"/>
    <lineage>
        <taxon>Eukaryota</taxon>
        <taxon>Fungi</taxon>
        <taxon>Fungi incertae sedis</taxon>
        <taxon>Mucoromycota</taxon>
        <taxon>Mucoromycotina</taxon>
        <taxon>Mucoromycetes</taxon>
        <taxon>Mucorales</taxon>
        <taxon>Syncephalastraceae</taxon>
        <taxon>Syncephalastrum</taxon>
    </lineage>
</organism>
<feature type="region of interest" description="Disordered" evidence="1">
    <location>
        <begin position="159"/>
        <end position="220"/>
    </location>
</feature>
<dbReference type="OrthoDB" id="2273669at2759"/>